<evidence type="ECO:0000256" key="2">
    <source>
        <dbReference type="ARBA" id="ARBA00009533"/>
    </source>
</evidence>
<reference evidence="8 9" key="1">
    <citation type="submission" date="2020-07" db="EMBL/GenBank/DDBJ databases">
        <title>Genomic Encyclopedia of Type Strains, Phase IV (KMG-IV): sequencing the most valuable type-strain genomes for metagenomic binning, comparative biology and taxonomic classification.</title>
        <authorList>
            <person name="Goeker M."/>
        </authorList>
    </citation>
    <scope>NUCLEOTIDE SEQUENCE [LARGE SCALE GENOMIC DNA]</scope>
    <source>
        <strain evidence="8 9">DSM 17721</strain>
    </source>
</reference>
<keyword evidence="3" id="KW-0210">Decarboxylase</keyword>
<dbReference type="InterPro" id="IPR022517">
    <property type="entry name" value="Asp_decarboxylase_pyridox"/>
</dbReference>
<dbReference type="Gene3D" id="3.40.640.10">
    <property type="entry name" value="Type I PLP-dependent aspartate aminotransferase-like (Major domain)"/>
    <property type="match status" value="1"/>
</dbReference>
<evidence type="ECO:0000256" key="3">
    <source>
        <dbReference type="ARBA" id="ARBA00022793"/>
    </source>
</evidence>
<dbReference type="GO" id="GO:0005737">
    <property type="term" value="C:cytoplasm"/>
    <property type="evidence" value="ECO:0007669"/>
    <property type="project" value="TreeGrafter"/>
</dbReference>
<keyword evidence="5 7" id="KW-0456">Lyase</keyword>
<dbReference type="PANTHER" id="PTHR45677">
    <property type="entry name" value="GLUTAMATE DECARBOXYLASE-RELATED"/>
    <property type="match status" value="1"/>
</dbReference>
<keyword evidence="9" id="KW-1185">Reference proteome</keyword>
<accession>A0A7W0C668</accession>
<dbReference type="EC" id="4.1.1.15" evidence="8"/>
<dbReference type="Gene3D" id="3.90.1150.10">
    <property type="entry name" value="Aspartate Aminotransferase, domain 1"/>
    <property type="match status" value="1"/>
</dbReference>
<organism evidence="8 9">
    <name type="scientific">Desulfosalsimonas propionicica</name>
    <dbReference type="NCBI Taxonomy" id="332175"/>
    <lineage>
        <taxon>Bacteria</taxon>
        <taxon>Pseudomonadati</taxon>
        <taxon>Thermodesulfobacteriota</taxon>
        <taxon>Desulfobacteria</taxon>
        <taxon>Desulfobacterales</taxon>
        <taxon>Desulfosalsimonadaceae</taxon>
        <taxon>Desulfosalsimonas</taxon>
    </lineage>
</organism>
<dbReference type="GO" id="GO:0004351">
    <property type="term" value="F:glutamate decarboxylase activity"/>
    <property type="evidence" value="ECO:0007669"/>
    <property type="project" value="UniProtKB-EC"/>
</dbReference>
<comment type="similarity">
    <text evidence="2 7">Belongs to the group II decarboxylase family.</text>
</comment>
<dbReference type="InterPro" id="IPR002129">
    <property type="entry name" value="PyrdxlP-dep_de-COase"/>
</dbReference>
<proteinExistence type="inferred from homology"/>
<dbReference type="EMBL" id="JACDUS010000001">
    <property type="protein sequence ID" value="MBA2879871.1"/>
    <property type="molecule type" value="Genomic_DNA"/>
</dbReference>
<sequence>MAANAPPPPPKKDLVADWQRLARVFIRPEDDDSRATLIKYMERILFGLHDFLKRHVGITEARSLRELSQNYMRTDISEEPEKKLADVIACLINETAPHAVNVASPYFVGHMTSAIPFFMVHLKTIVAALNQNVVKLETSKVVSVIEKQVIAKIHRLIYDFEEDFYLAHVQNTETTLGVFTEGGTTANLTALWVARNAKFAAKNEFSGIENQGIAAAYQAYGVDRCVILASRLVHYSLRKSAGILGIGNNNVIPVDTDKNHRIDINALEQTISRIRSESPKTCILAAVGIAGATETGTVDPLGPMADVCRRHNIHFHVDAAWGGPTLLSEKYKHLLAGIEKSDSVTIDGHKQFYMPMSCGMVYFRDPELLDVIEYHANYVNRRGSVDLGIKSLSGSREANSLILDSALKIMGSQGYALLIDHGIQTAAAFADEIKSRPDFELVTRPVLNILTYRYCPQKIQQALKRENQDRRCSLNSEINRVNRDLQRLQREAGYSFVSRTTLQGDPACGENLVVLRAVIMNPMTDMKILREILDEQQNIAARFCAPDLPAV</sequence>
<dbReference type="GO" id="GO:0019752">
    <property type="term" value="P:carboxylic acid metabolic process"/>
    <property type="evidence" value="ECO:0007669"/>
    <property type="project" value="InterPro"/>
</dbReference>
<name>A0A7W0C668_9BACT</name>
<dbReference type="Pfam" id="PF00282">
    <property type="entry name" value="Pyridoxal_deC"/>
    <property type="match status" value="1"/>
</dbReference>
<evidence type="ECO:0000256" key="4">
    <source>
        <dbReference type="ARBA" id="ARBA00022898"/>
    </source>
</evidence>
<evidence type="ECO:0000313" key="8">
    <source>
        <dbReference type="EMBL" id="MBA2879871.1"/>
    </source>
</evidence>
<dbReference type="GO" id="GO:0030170">
    <property type="term" value="F:pyridoxal phosphate binding"/>
    <property type="evidence" value="ECO:0007669"/>
    <property type="project" value="InterPro"/>
</dbReference>
<dbReference type="InterPro" id="IPR015424">
    <property type="entry name" value="PyrdxlP-dep_Trfase"/>
</dbReference>
<comment type="cofactor">
    <cofactor evidence="1 6 7">
        <name>pyridoxal 5'-phosphate</name>
        <dbReference type="ChEBI" id="CHEBI:597326"/>
    </cofactor>
</comment>
<feature type="modified residue" description="N6-(pyridoxal phosphate)lysine" evidence="6">
    <location>
        <position position="350"/>
    </location>
</feature>
<evidence type="ECO:0000313" key="9">
    <source>
        <dbReference type="Proteomes" id="UP000525298"/>
    </source>
</evidence>
<dbReference type="InterPro" id="IPR015422">
    <property type="entry name" value="PyrdxlP-dep_Trfase_small"/>
</dbReference>
<gene>
    <name evidence="8" type="ORF">HNR65_000178</name>
</gene>
<dbReference type="NCBIfam" id="TIGR03799">
    <property type="entry name" value="NOD_PanD_pyr"/>
    <property type="match status" value="1"/>
</dbReference>
<dbReference type="Proteomes" id="UP000525298">
    <property type="component" value="Unassembled WGS sequence"/>
</dbReference>
<evidence type="ECO:0000256" key="7">
    <source>
        <dbReference type="RuleBase" id="RU000382"/>
    </source>
</evidence>
<dbReference type="InterPro" id="IPR015421">
    <property type="entry name" value="PyrdxlP-dep_Trfase_major"/>
</dbReference>
<comment type="caution">
    <text evidence="8">The sequence shown here is derived from an EMBL/GenBank/DDBJ whole genome shotgun (WGS) entry which is preliminary data.</text>
</comment>
<evidence type="ECO:0000256" key="6">
    <source>
        <dbReference type="PIRSR" id="PIRSR602129-50"/>
    </source>
</evidence>
<dbReference type="PANTHER" id="PTHR45677:SF8">
    <property type="entry name" value="CYSTEINE SULFINIC ACID DECARBOXYLASE"/>
    <property type="match status" value="1"/>
</dbReference>
<protein>
    <submittedName>
        <fullName evidence="8">Glutamate decarboxylase</fullName>
        <ecNumber evidence="8">4.1.1.15</ecNumber>
    </submittedName>
</protein>
<keyword evidence="4 6" id="KW-0663">Pyridoxal phosphate</keyword>
<evidence type="ECO:0000256" key="5">
    <source>
        <dbReference type="ARBA" id="ARBA00023239"/>
    </source>
</evidence>
<dbReference type="AlphaFoldDB" id="A0A7W0C668"/>
<dbReference type="SUPFAM" id="SSF53383">
    <property type="entry name" value="PLP-dependent transferases"/>
    <property type="match status" value="1"/>
</dbReference>
<evidence type="ECO:0000256" key="1">
    <source>
        <dbReference type="ARBA" id="ARBA00001933"/>
    </source>
</evidence>
<dbReference type="RefSeq" id="WP_181549560.1">
    <property type="nucleotide sequence ID" value="NZ_JACDUS010000001.1"/>
</dbReference>